<reference evidence="3" key="1">
    <citation type="submission" date="2017-06" db="EMBL/GenBank/DDBJ databases">
        <authorList>
            <person name="LiPuma J."/>
            <person name="Spilker T."/>
        </authorList>
    </citation>
    <scope>NUCLEOTIDE SEQUENCE [LARGE SCALE GENOMIC DNA]</scope>
    <source>
        <strain evidence="3">AU17325</strain>
    </source>
</reference>
<evidence type="ECO:0000259" key="1">
    <source>
        <dbReference type="Pfam" id="PF12680"/>
    </source>
</evidence>
<dbReference type="InterPro" id="IPR032710">
    <property type="entry name" value="NTF2-like_dom_sf"/>
</dbReference>
<evidence type="ECO:0000313" key="3">
    <source>
        <dbReference type="Proteomes" id="UP000214600"/>
    </source>
</evidence>
<accession>A0A228I0J4</accession>
<reference evidence="2 3" key="2">
    <citation type="submission" date="2017-08" db="EMBL/GenBank/DDBJ databases">
        <title>WGS of novel Burkholderia cepaca complex species.</title>
        <authorList>
            <person name="Lipuma J."/>
            <person name="Spilker T."/>
        </authorList>
    </citation>
    <scope>NUCLEOTIDE SEQUENCE [LARGE SCALE GENOMIC DNA]</scope>
    <source>
        <strain evidence="2 3">AU17325</strain>
    </source>
</reference>
<dbReference type="Pfam" id="PF12680">
    <property type="entry name" value="SnoaL_2"/>
    <property type="match status" value="1"/>
</dbReference>
<protein>
    <recommendedName>
        <fullName evidence="1">SnoaL-like domain-containing protein</fullName>
    </recommendedName>
</protein>
<dbReference type="EMBL" id="NKFA01000027">
    <property type="protein sequence ID" value="OXI35937.1"/>
    <property type="molecule type" value="Genomic_DNA"/>
</dbReference>
<name>A0A228I0J4_9BURK</name>
<proteinExistence type="predicted"/>
<evidence type="ECO:0000313" key="2">
    <source>
        <dbReference type="EMBL" id="OXI35937.1"/>
    </source>
</evidence>
<dbReference type="Proteomes" id="UP000214600">
    <property type="component" value="Unassembled WGS sequence"/>
</dbReference>
<sequence>MEVRMALNPLQQFFSKVGARDVSGALAVIDDATVFEPQGPESLPIYGRFVGKAGVERLLGTLAEQFETEQFEIRQWAEAADHVFAYGYMQHRVRKTGRTFKSDFAVVAQIDGNVIRHYRIFEDTAAAVAAFA</sequence>
<dbReference type="Gene3D" id="3.10.450.50">
    <property type="match status" value="1"/>
</dbReference>
<organism evidence="2 3">
    <name type="scientific">Burkholderia aenigmatica</name>
    <dbReference type="NCBI Taxonomy" id="2015348"/>
    <lineage>
        <taxon>Bacteria</taxon>
        <taxon>Pseudomonadati</taxon>
        <taxon>Pseudomonadota</taxon>
        <taxon>Betaproteobacteria</taxon>
        <taxon>Burkholderiales</taxon>
        <taxon>Burkholderiaceae</taxon>
        <taxon>Burkholderia</taxon>
        <taxon>Burkholderia cepacia complex</taxon>
    </lineage>
</organism>
<feature type="domain" description="SnoaL-like" evidence="1">
    <location>
        <begin position="11"/>
        <end position="114"/>
    </location>
</feature>
<dbReference type="InterPro" id="IPR037401">
    <property type="entry name" value="SnoaL-like"/>
</dbReference>
<gene>
    <name evidence="2" type="ORF">CFB84_36725</name>
</gene>
<dbReference type="SUPFAM" id="SSF54427">
    <property type="entry name" value="NTF2-like"/>
    <property type="match status" value="1"/>
</dbReference>
<dbReference type="AlphaFoldDB" id="A0A228I0J4"/>
<dbReference type="OrthoDB" id="283154at2"/>
<comment type="caution">
    <text evidence="2">The sequence shown here is derived from an EMBL/GenBank/DDBJ whole genome shotgun (WGS) entry which is preliminary data.</text>
</comment>